<organism evidence="5 6">
    <name type="scientific">Panaeolus cyanescens</name>
    <dbReference type="NCBI Taxonomy" id="181874"/>
    <lineage>
        <taxon>Eukaryota</taxon>
        <taxon>Fungi</taxon>
        <taxon>Dikarya</taxon>
        <taxon>Basidiomycota</taxon>
        <taxon>Agaricomycotina</taxon>
        <taxon>Agaricomycetes</taxon>
        <taxon>Agaricomycetidae</taxon>
        <taxon>Agaricales</taxon>
        <taxon>Agaricineae</taxon>
        <taxon>Galeropsidaceae</taxon>
        <taxon>Panaeolus</taxon>
    </lineage>
</organism>
<dbReference type="AlphaFoldDB" id="A0A409X311"/>
<comment type="caution">
    <text evidence="5">The sequence shown here is derived from an EMBL/GenBank/DDBJ whole genome shotgun (WGS) entry which is preliminary data.</text>
</comment>
<dbReference type="Gene3D" id="2.130.10.10">
    <property type="entry name" value="YVTN repeat-like/Quinoprotein amine dehydrogenase"/>
    <property type="match status" value="2"/>
</dbReference>
<keyword evidence="2" id="KW-0677">Repeat</keyword>
<dbReference type="Pfam" id="PF00400">
    <property type="entry name" value="WD40"/>
    <property type="match status" value="1"/>
</dbReference>
<sequence>MLPSLFPTFPFRQLVDQYIRHPRNRYYLTARLQDHRGAIGCLAFDDRCRILASGGDDEVVKIWNLQTYECVQTLADQESQWGQITTIRFVNAGAGHNVFLCFGTGRGRLIIYQRNRMGTLFTQISNEAGFTSWDCVESICFSASKQRLVATSQSGKIKLFKFLDGKLVEQWERSMRGAIARASHFVDNGNNLLVYGLETGEIACFDTDTAEPRNTKSLKTRIGDIAICERSGNILVDNLNLGCDLYAPNKAYPHCSYNIPAKRRYIRGAAFAEMGTTVVCGSDHGVAYVYGIDGTKIIQKLVHSSGEDRVPVVEAGRSESDFMIVTGSRGKRNGICVWKKACLLDTKAQRLSQWRSSSSSFNALLLLNIILLIILGWFSGESWMPVVQMHTQKAVKVYEGLIQVAGRLGVKQDWNEDVALGIRDDMSQWDDMEVRWKEHADMHEQDDDDDEWDEVDLDVL</sequence>
<feature type="compositionally biased region" description="Acidic residues" evidence="4">
    <location>
        <begin position="444"/>
        <end position="460"/>
    </location>
</feature>
<dbReference type="InterPro" id="IPR019775">
    <property type="entry name" value="WD40_repeat_CS"/>
</dbReference>
<name>A0A409X311_9AGAR</name>
<feature type="repeat" description="WD" evidence="3">
    <location>
        <begin position="32"/>
        <end position="73"/>
    </location>
</feature>
<dbReference type="PANTHER" id="PTHR22847:SF637">
    <property type="entry name" value="WD REPEAT DOMAIN 5B"/>
    <property type="match status" value="1"/>
</dbReference>
<dbReference type="PROSITE" id="PS00678">
    <property type="entry name" value="WD_REPEATS_1"/>
    <property type="match status" value="1"/>
</dbReference>
<keyword evidence="1 3" id="KW-0853">WD repeat</keyword>
<protein>
    <submittedName>
        <fullName evidence="5">Uncharacterized protein</fullName>
    </submittedName>
</protein>
<dbReference type="Proteomes" id="UP000284842">
    <property type="component" value="Unassembled WGS sequence"/>
</dbReference>
<dbReference type="InParanoid" id="A0A409X311"/>
<evidence type="ECO:0000313" key="6">
    <source>
        <dbReference type="Proteomes" id="UP000284842"/>
    </source>
</evidence>
<proteinExistence type="predicted"/>
<dbReference type="SUPFAM" id="SSF50978">
    <property type="entry name" value="WD40 repeat-like"/>
    <property type="match status" value="1"/>
</dbReference>
<dbReference type="InterPro" id="IPR036322">
    <property type="entry name" value="WD40_repeat_dom_sf"/>
</dbReference>
<accession>A0A409X311</accession>
<dbReference type="InterPro" id="IPR015943">
    <property type="entry name" value="WD40/YVTN_repeat-like_dom_sf"/>
</dbReference>
<evidence type="ECO:0000256" key="3">
    <source>
        <dbReference type="PROSITE-ProRule" id="PRU00221"/>
    </source>
</evidence>
<dbReference type="EMBL" id="NHTK01004751">
    <property type="protein sequence ID" value="PPQ85134.1"/>
    <property type="molecule type" value="Genomic_DNA"/>
</dbReference>
<dbReference type="OrthoDB" id="3238562at2759"/>
<dbReference type="PANTHER" id="PTHR22847">
    <property type="entry name" value="WD40 REPEAT PROTEIN"/>
    <property type="match status" value="1"/>
</dbReference>
<dbReference type="SMART" id="SM00320">
    <property type="entry name" value="WD40"/>
    <property type="match status" value="4"/>
</dbReference>
<keyword evidence="6" id="KW-1185">Reference proteome</keyword>
<dbReference type="PROSITE" id="PS50082">
    <property type="entry name" value="WD_REPEATS_2"/>
    <property type="match status" value="1"/>
</dbReference>
<gene>
    <name evidence="5" type="ORF">CVT24_011985</name>
</gene>
<evidence type="ECO:0000256" key="4">
    <source>
        <dbReference type="SAM" id="MobiDB-lite"/>
    </source>
</evidence>
<evidence type="ECO:0000256" key="2">
    <source>
        <dbReference type="ARBA" id="ARBA00022737"/>
    </source>
</evidence>
<dbReference type="GO" id="GO:1990234">
    <property type="term" value="C:transferase complex"/>
    <property type="evidence" value="ECO:0007669"/>
    <property type="project" value="UniProtKB-ARBA"/>
</dbReference>
<reference evidence="5 6" key="1">
    <citation type="journal article" date="2018" name="Evol. Lett.">
        <title>Horizontal gene cluster transfer increased hallucinogenic mushroom diversity.</title>
        <authorList>
            <person name="Reynolds H.T."/>
            <person name="Vijayakumar V."/>
            <person name="Gluck-Thaler E."/>
            <person name="Korotkin H.B."/>
            <person name="Matheny P.B."/>
            <person name="Slot J.C."/>
        </authorList>
    </citation>
    <scope>NUCLEOTIDE SEQUENCE [LARGE SCALE GENOMIC DNA]</scope>
    <source>
        <strain evidence="5 6">2629</strain>
    </source>
</reference>
<dbReference type="PROSITE" id="PS50294">
    <property type="entry name" value="WD_REPEATS_REGION"/>
    <property type="match status" value="1"/>
</dbReference>
<evidence type="ECO:0000256" key="1">
    <source>
        <dbReference type="ARBA" id="ARBA00022574"/>
    </source>
</evidence>
<feature type="region of interest" description="Disordered" evidence="4">
    <location>
        <begin position="440"/>
        <end position="460"/>
    </location>
</feature>
<dbReference type="STRING" id="181874.A0A409X311"/>
<dbReference type="InterPro" id="IPR001680">
    <property type="entry name" value="WD40_rpt"/>
</dbReference>
<evidence type="ECO:0000313" key="5">
    <source>
        <dbReference type="EMBL" id="PPQ85134.1"/>
    </source>
</evidence>